<feature type="signal peptide" evidence="1">
    <location>
        <begin position="1"/>
        <end position="21"/>
    </location>
</feature>
<evidence type="ECO:0008006" key="6">
    <source>
        <dbReference type="Google" id="ProtNLM"/>
    </source>
</evidence>
<dbReference type="AlphaFoldDB" id="A0A154KQW9"/>
<evidence type="ECO:0000313" key="4">
    <source>
        <dbReference type="Proteomes" id="UP000219068"/>
    </source>
</evidence>
<dbReference type="RefSeq" id="WP_062960406.1">
    <property type="nucleotide sequence ID" value="NZ_JALLPZ010000002.1"/>
</dbReference>
<sequence>MQRINRFFAFFLILPSLAILSACDDATTEGPTGDEITTAVIERFRDDPYAKVGHVENVTKTNSIKEANDETTVMVRYELVFDRSIADFADDVTERGKSAGDLDTVGNTVSEAIDLVKTKMLALKEGDFKAGDRRIVESEIRLVKSEKGWIYRP</sequence>
<proteinExistence type="predicted"/>
<organism evidence="2 5">
    <name type="scientific">Thalassospira xiamenensis</name>
    <dbReference type="NCBI Taxonomy" id="220697"/>
    <lineage>
        <taxon>Bacteria</taxon>
        <taxon>Pseudomonadati</taxon>
        <taxon>Pseudomonadota</taxon>
        <taxon>Alphaproteobacteria</taxon>
        <taxon>Rhodospirillales</taxon>
        <taxon>Thalassospiraceae</taxon>
        <taxon>Thalassospira</taxon>
    </lineage>
</organism>
<dbReference type="Proteomes" id="UP000252266">
    <property type="component" value="Unassembled WGS sequence"/>
</dbReference>
<evidence type="ECO:0000313" key="2">
    <source>
        <dbReference type="EMBL" id="RCK51383.1"/>
    </source>
</evidence>
<dbReference type="Proteomes" id="UP000219068">
    <property type="component" value="Unassembled WGS sequence"/>
</dbReference>
<evidence type="ECO:0000256" key="1">
    <source>
        <dbReference type="SAM" id="SignalP"/>
    </source>
</evidence>
<accession>A0A154KQW9</accession>
<protein>
    <recommendedName>
        <fullName evidence="6">Lipoprotein</fullName>
    </recommendedName>
</protein>
<dbReference type="EMBL" id="OBMM01000002">
    <property type="protein sequence ID" value="SOC17224.1"/>
    <property type="molecule type" value="Genomic_DNA"/>
</dbReference>
<reference evidence="3 4" key="2">
    <citation type="submission" date="2017-08" db="EMBL/GenBank/DDBJ databases">
        <authorList>
            <person name="de Groot N.N."/>
        </authorList>
    </citation>
    <scope>NUCLEOTIDE SEQUENCE [LARGE SCALE GENOMIC DNA]</scope>
    <source>
        <strain evidence="3 4">USBA 78</strain>
    </source>
</reference>
<reference evidence="2 5" key="1">
    <citation type="submission" date="2014-07" db="EMBL/GenBank/DDBJ databases">
        <title>Draft genome sequence of Thalassospira xiamenensis IB13.</title>
        <authorList>
            <person name="Lai Q."/>
            <person name="Shao Z."/>
        </authorList>
    </citation>
    <scope>NUCLEOTIDE SEQUENCE [LARGE SCALE GENOMIC DNA]</scope>
    <source>
        <strain evidence="2 5">IB13</strain>
    </source>
</reference>
<feature type="chain" id="PRO_5015051440" description="Lipoprotein" evidence="1">
    <location>
        <begin position="22"/>
        <end position="153"/>
    </location>
</feature>
<evidence type="ECO:0000313" key="5">
    <source>
        <dbReference type="Proteomes" id="UP000252266"/>
    </source>
</evidence>
<dbReference type="PROSITE" id="PS51257">
    <property type="entry name" value="PROKAR_LIPOPROTEIN"/>
    <property type="match status" value="1"/>
</dbReference>
<evidence type="ECO:0000313" key="3">
    <source>
        <dbReference type="EMBL" id="SOC17224.1"/>
    </source>
</evidence>
<name>A0A154KQW9_9PROT</name>
<keyword evidence="1" id="KW-0732">Signal</keyword>
<dbReference type="EMBL" id="JPWJ01000003">
    <property type="protein sequence ID" value="RCK51383.1"/>
    <property type="molecule type" value="Genomic_DNA"/>
</dbReference>
<gene>
    <name evidence="3" type="ORF">SAMN05428964_102471</name>
    <name evidence="2" type="ORF">TH44_07520</name>
</gene>